<keyword evidence="5" id="KW-1185">Reference proteome</keyword>
<dbReference type="PANTHER" id="PTHR39200:SF1">
    <property type="entry name" value="AUTO-TRANSPORTER ADHESIN HEAD GIN DOMAIN-CONTAINING PROTEIN-RELATED"/>
    <property type="match status" value="1"/>
</dbReference>
<accession>A0ABW5NCC7</accession>
<evidence type="ECO:0000313" key="4">
    <source>
        <dbReference type="EMBL" id="MFD2592654.1"/>
    </source>
</evidence>
<feature type="compositionally biased region" description="Polar residues" evidence="1">
    <location>
        <begin position="235"/>
        <end position="244"/>
    </location>
</feature>
<feature type="signal peptide" evidence="2">
    <location>
        <begin position="1"/>
        <end position="21"/>
    </location>
</feature>
<feature type="region of interest" description="Disordered" evidence="1">
    <location>
        <begin position="222"/>
        <end position="244"/>
    </location>
</feature>
<comment type="caution">
    <text evidence="4">The sequence shown here is derived from an EMBL/GenBank/DDBJ whole genome shotgun (WGS) entry which is preliminary data.</text>
</comment>
<dbReference type="Proteomes" id="UP001597459">
    <property type="component" value="Unassembled WGS sequence"/>
</dbReference>
<keyword evidence="2" id="KW-0732">Signal</keyword>
<evidence type="ECO:0000256" key="1">
    <source>
        <dbReference type="SAM" id="MobiDB-lite"/>
    </source>
</evidence>
<sequence length="244" mass="25598">MRTVTTIITLTLLTVFTSANAQFFGNKKVKGNRDITTTHRTTGSYDKISARGNIDVLLIEGKEGDITIKAESNFMEYIVTETRENTLVIKVKNGVSLRPSRNKNIEVTVPYRDITAVSVSGSGKVEGESAIKSDTFKTKVSGSGDVILSINANVVEAAVSGSGDISLTGTTTIFKAKVSGSGDVEADSLKAKEVYAAVSGSGDISANATNLINGKVMGSGDITYSGSPQKRDTKVSGSGSIRSK</sequence>
<feature type="domain" description="Putative auto-transporter adhesin head GIN" evidence="3">
    <location>
        <begin position="45"/>
        <end position="228"/>
    </location>
</feature>
<dbReference type="Pfam" id="PF10988">
    <property type="entry name" value="DUF2807"/>
    <property type="match status" value="1"/>
</dbReference>
<evidence type="ECO:0000313" key="5">
    <source>
        <dbReference type="Proteomes" id="UP001597459"/>
    </source>
</evidence>
<proteinExistence type="predicted"/>
<evidence type="ECO:0000259" key="3">
    <source>
        <dbReference type="Pfam" id="PF10988"/>
    </source>
</evidence>
<gene>
    <name evidence="4" type="ORF">ACFSTE_17595</name>
</gene>
<name>A0ABW5NCC7_9FLAO</name>
<dbReference type="RefSeq" id="WP_378254704.1">
    <property type="nucleotide sequence ID" value="NZ_JBHSJV010000001.1"/>
</dbReference>
<dbReference type="Gene3D" id="2.160.20.120">
    <property type="match status" value="1"/>
</dbReference>
<organism evidence="4 5">
    <name type="scientific">Aquimarina hainanensis</name>
    <dbReference type="NCBI Taxonomy" id="1578017"/>
    <lineage>
        <taxon>Bacteria</taxon>
        <taxon>Pseudomonadati</taxon>
        <taxon>Bacteroidota</taxon>
        <taxon>Flavobacteriia</taxon>
        <taxon>Flavobacteriales</taxon>
        <taxon>Flavobacteriaceae</taxon>
        <taxon>Aquimarina</taxon>
    </lineage>
</organism>
<protein>
    <submittedName>
        <fullName evidence="4">Head GIN domain-containing protein</fullName>
    </submittedName>
</protein>
<dbReference type="InterPro" id="IPR021255">
    <property type="entry name" value="DUF2807"/>
</dbReference>
<reference evidence="5" key="1">
    <citation type="journal article" date="2019" name="Int. J. Syst. Evol. Microbiol.">
        <title>The Global Catalogue of Microorganisms (GCM) 10K type strain sequencing project: providing services to taxonomists for standard genome sequencing and annotation.</title>
        <authorList>
            <consortium name="The Broad Institute Genomics Platform"/>
            <consortium name="The Broad Institute Genome Sequencing Center for Infectious Disease"/>
            <person name="Wu L."/>
            <person name="Ma J."/>
        </authorList>
    </citation>
    <scope>NUCLEOTIDE SEQUENCE [LARGE SCALE GENOMIC DNA]</scope>
    <source>
        <strain evidence="5">KCTC 42423</strain>
    </source>
</reference>
<dbReference type="PANTHER" id="PTHR39200">
    <property type="entry name" value="HYPOTHETICAL EXPORTED PROTEIN"/>
    <property type="match status" value="1"/>
</dbReference>
<dbReference type="EMBL" id="JBHULX010000039">
    <property type="protein sequence ID" value="MFD2592654.1"/>
    <property type="molecule type" value="Genomic_DNA"/>
</dbReference>
<evidence type="ECO:0000256" key="2">
    <source>
        <dbReference type="SAM" id="SignalP"/>
    </source>
</evidence>
<feature type="chain" id="PRO_5045379972" evidence="2">
    <location>
        <begin position="22"/>
        <end position="244"/>
    </location>
</feature>